<dbReference type="GO" id="GO:0046872">
    <property type="term" value="F:metal ion binding"/>
    <property type="evidence" value="ECO:0007669"/>
    <property type="project" value="UniProtKB-KW"/>
</dbReference>
<organism evidence="5 6">
    <name type="scientific">Candidatus Thiomargarita nelsonii</name>
    <dbReference type="NCBI Taxonomy" id="1003181"/>
    <lineage>
        <taxon>Bacteria</taxon>
        <taxon>Pseudomonadati</taxon>
        <taxon>Pseudomonadota</taxon>
        <taxon>Gammaproteobacteria</taxon>
        <taxon>Thiotrichales</taxon>
        <taxon>Thiotrichaceae</taxon>
        <taxon>Thiomargarita</taxon>
    </lineage>
</organism>
<dbReference type="GO" id="GO:0009055">
    <property type="term" value="F:electron transfer activity"/>
    <property type="evidence" value="ECO:0007669"/>
    <property type="project" value="InterPro"/>
</dbReference>
<dbReference type="AlphaFoldDB" id="A0A0A6PMA3"/>
<dbReference type="Gene3D" id="1.10.760.10">
    <property type="entry name" value="Cytochrome c-like domain"/>
    <property type="match status" value="1"/>
</dbReference>
<proteinExistence type="predicted"/>
<keyword evidence="1" id="KW-0349">Heme</keyword>
<evidence type="ECO:0000259" key="4">
    <source>
        <dbReference type="Pfam" id="PF13442"/>
    </source>
</evidence>
<dbReference type="InterPro" id="IPR009056">
    <property type="entry name" value="Cyt_c-like_dom"/>
</dbReference>
<accession>A0A0A6PMA3</accession>
<keyword evidence="3" id="KW-0408">Iron</keyword>
<dbReference type="Proteomes" id="UP000030428">
    <property type="component" value="Unassembled WGS sequence"/>
</dbReference>
<name>A0A0A6PMA3_9GAMM</name>
<dbReference type="InterPro" id="IPR036909">
    <property type="entry name" value="Cyt_c-like_dom_sf"/>
</dbReference>
<dbReference type="Pfam" id="PF13442">
    <property type="entry name" value="Cytochrome_CBB3"/>
    <property type="match status" value="1"/>
</dbReference>
<evidence type="ECO:0000313" key="5">
    <source>
        <dbReference type="EMBL" id="KHD11777.2"/>
    </source>
</evidence>
<sequence length="106" mass="11634">MTCIAKFNLFLLPAVSAEEISPERQSDLLHLLRHDCGACHGMTLKGGLGPPLLPESLAKYPKAFLRQTILLGRPGTAMPPWQAFLTQAEAEWLLEQLLKGIDDNAP</sequence>
<dbReference type="EMBL" id="JSZA02000110">
    <property type="protein sequence ID" value="KHD11777.2"/>
    <property type="molecule type" value="Genomic_DNA"/>
</dbReference>
<comment type="caution">
    <text evidence="5">The sequence shown here is derived from an EMBL/GenBank/DDBJ whole genome shotgun (WGS) entry which is preliminary data.</text>
</comment>
<dbReference type="SUPFAM" id="SSF46626">
    <property type="entry name" value="Cytochrome c"/>
    <property type="match status" value="1"/>
</dbReference>
<protein>
    <recommendedName>
        <fullName evidence="4">Cytochrome c domain-containing protein</fullName>
    </recommendedName>
</protein>
<evidence type="ECO:0000313" key="6">
    <source>
        <dbReference type="Proteomes" id="UP000030428"/>
    </source>
</evidence>
<reference evidence="5 6" key="1">
    <citation type="journal article" date="2016" name="Front. Microbiol.">
        <title>Single-Cell (Meta-)Genomics of a Dimorphic Candidatus Thiomargarita nelsonii Reveals Genomic Plasticity.</title>
        <authorList>
            <person name="Flood B.E."/>
            <person name="Fliss P."/>
            <person name="Jones D.S."/>
            <person name="Dick G.J."/>
            <person name="Jain S."/>
            <person name="Kaster A.K."/>
            <person name="Winkel M."/>
            <person name="Mussmann M."/>
            <person name="Bailey J."/>
        </authorList>
    </citation>
    <scope>NUCLEOTIDE SEQUENCE [LARGE SCALE GENOMIC DNA]</scope>
    <source>
        <strain evidence="5">Hydrate Ridge</strain>
    </source>
</reference>
<evidence type="ECO:0000256" key="3">
    <source>
        <dbReference type="ARBA" id="ARBA00023004"/>
    </source>
</evidence>
<keyword evidence="6" id="KW-1185">Reference proteome</keyword>
<feature type="domain" description="Cytochrome c" evidence="4">
    <location>
        <begin position="30"/>
        <end position="94"/>
    </location>
</feature>
<evidence type="ECO:0000256" key="2">
    <source>
        <dbReference type="ARBA" id="ARBA00022723"/>
    </source>
</evidence>
<evidence type="ECO:0000256" key="1">
    <source>
        <dbReference type="ARBA" id="ARBA00022617"/>
    </source>
</evidence>
<gene>
    <name evidence="5" type="ORF">PN36_23010</name>
</gene>
<dbReference type="GO" id="GO:0020037">
    <property type="term" value="F:heme binding"/>
    <property type="evidence" value="ECO:0007669"/>
    <property type="project" value="InterPro"/>
</dbReference>
<keyword evidence="2" id="KW-0479">Metal-binding</keyword>